<evidence type="ECO:0000313" key="1">
    <source>
        <dbReference type="EMBL" id="MCD5315781.1"/>
    </source>
</evidence>
<proteinExistence type="predicted"/>
<reference evidence="1" key="1">
    <citation type="submission" date="2021-11" db="EMBL/GenBank/DDBJ databases">
        <title>Streptomyces corallinus and Kineosporia corallina sp. nov., two new coral-derived marine actinobacteria.</title>
        <authorList>
            <person name="Buangrab K."/>
            <person name="Sutthacheep M."/>
            <person name="Yeemin T."/>
            <person name="Harunari E."/>
            <person name="Igarashi Y."/>
            <person name="Sripreechasak P."/>
            <person name="Kanchanasin P."/>
            <person name="Tanasupawat S."/>
            <person name="Phongsopitanun W."/>
        </authorList>
    </citation>
    <scope>NUCLEOTIDE SEQUENCE</scope>
    <source>
        <strain evidence="1">JCM 31032</strain>
    </source>
</reference>
<protein>
    <submittedName>
        <fullName evidence="1">Uncharacterized protein</fullName>
    </submittedName>
</protein>
<keyword evidence="2" id="KW-1185">Reference proteome</keyword>
<sequence length="197" mass="22281">MTTADSAAEQAQARDYYQVPDASTVADAVRLLKSWGAEPMPVGTQEGSFFDEYVEEDLVVFQARITDQEFISAHITALEVEGFGDGDESDDDPEDESGIVVILERSRDDATKVGNFRVHGPGQWVREALWAATGVVPRDPVDATSDLYRRAVEAEHPGRWDAPVPMYLRLGRFWPRYVAFMRPRWRRARRSYLADRA</sequence>
<dbReference type="Proteomes" id="UP001138997">
    <property type="component" value="Unassembled WGS sequence"/>
</dbReference>
<dbReference type="AlphaFoldDB" id="A0A9X1NL90"/>
<dbReference type="EMBL" id="JAJOMB010000024">
    <property type="protein sequence ID" value="MCD5315781.1"/>
    <property type="molecule type" value="Genomic_DNA"/>
</dbReference>
<dbReference type="RefSeq" id="WP_231448601.1">
    <property type="nucleotide sequence ID" value="NZ_JAJOMB010000024.1"/>
</dbReference>
<comment type="caution">
    <text evidence="1">The sequence shown here is derived from an EMBL/GenBank/DDBJ whole genome shotgun (WGS) entry which is preliminary data.</text>
</comment>
<evidence type="ECO:0000313" key="2">
    <source>
        <dbReference type="Proteomes" id="UP001138997"/>
    </source>
</evidence>
<organism evidence="1 2">
    <name type="scientific">Kineosporia babensis</name>
    <dbReference type="NCBI Taxonomy" id="499548"/>
    <lineage>
        <taxon>Bacteria</taxon>
        <taxon>Bacillati</taxon>
        <taxon>Actinomycetota</taxon>
        <taxon>Actinomycetes</taxon>
        <taxon>Kineosporiales</taxon>
        <taxon>Kineosporiaceae</taxon>
        <taxon>Kineosporia</taxon>
    </lineage>
</organism>
<name>A0A9X1NL90_9ACTN</name>
<accession>A0A9X1NL90</accession>
<gene>
    <name evidence="1" type="ORF">LR394_33280</name>
</gene>